<keyword evidence="3" id="KW-1003">Cell membrane</keyword>
<evidence type="ECO:0000256" key="5">
    <source>
        <dbReference type="ARBA" id="ARBA00022692"/>
    </source>
</evidence>
<evidence type="ECO:0000256" key="3">
    <source>
        <dbReference type="ARBA" id="ARBA00022475"/>
    </source>
</evidence>
<feature type="transmembrane region" description="Helical" evidence="8">
    <location>
        <begin position="315"/>
        <end position="339"/>
    </location>
</feature>
<feature type="transmembrane region" description="Helical" evidence="8">
    <location>
        <begin position="360"/>
        <end position="383"/>
    </location>
</feature>
<evidence type="ECO:0000256" key="8">
    <source>
        <dbReference type="SAM" id="Phobius"/>
    </source>
</evidence>
<evidence type="ECO:0000256" key="6">
    <source>
        <dbReference type="ARBA" id="ARBA00022989"/>
    </source>
</evidence>
<dbReference type="Pfam" id="PF03222">
    <property type="entry name" value="Trp_Tyr_perm"/>
    <property type="match status" value="1"/>
</dbReference>
<dbReference type="GO" id="GO:0005886">
    <property type="term" value="C:plasma membrane"/>
    <property type="evidence" value="ECO:0007669"/>
    <property type="project" value="UniProtKB-SubCell"/>
</dbReference>
<feature type="transmembrane region" description="Helical" evidence="8">
    <location>
        <begin position="41"/>
        <end position="61"/>
    </location>
</feature>
<dbReference type="FunFam" id="1.20.1740.10:FF:000045">
    <property type="entry name" value="Inner membrane transporter YhjV"/>
    <property type="match status" value="1"/>
</dbReference>
<dbReference type="PANTHER" id="PTHR35334">
    <property type="entry name" value="SERINE TRANSPORTER"/>
    <property type="match status" value="1"/>
</dbReference>
<comment type="subcellular location">
    <subcellularLocation>
        <location evidence="1">Cell inner membrane</location>
        <topology evidence="1">Multi-pass membrane protein</topology>
    </subcellularLocation>
</comment>
<sequence>MRKRNWVYSFLRGRLLSGQDFMQHNTLPKHDQKLPFTRYDFGWVLLCIGMAIGAGTVLMPVQIGLKGIWVFITAAIIAYPATWVVQDIYLKTLSESDSCNDYTDIISHYLGKNWGIFLGVIYFLMIIHGIFIYSLSVVFDSASYLKTFGLTDADLSQSLLYKVAIFAVLVAIASGGERLLFKISGPMVVVKVGIIVVFGFAMIPHWNFANITAFPQASVFFRDVLLTIPFCFFSAVFIQVLNPMNIAYRKREADKVLATRLALRTHRISYITLIAVILFFAFSFTFSISHEEAVSAFEQNISALALAAQVIPGHIIHITSTVLNIFAVLTAFFGIYLGFHEAIKGIILNLLSRIIDTKKINSRVLTLAICTFIVITLTIWVSFRVSVLVFFQLGSPLYGIVSCLIPFLLIYKVAQLEKLRGFKAWLILLYGILLCLSPLLKLIE</sequence>
<feature type="transmembrane region" description="Helical" evidence="8">
    <location>
        <begin position="188"/>
        <end position="206"/>
    </location>
</feature>
<evidence type="ECO:0000313" key="9">
    <source>
        <dbReference type="EMBL" id="ESU82556.1"/>
    </source>
</evidence>
<feature type="transmembrane region" description="Helical" evidence="8">
    <location>
        <begin position="159"/>
        <end position="176"/>
    </location>
</feature>
<evidence type="ECO:0000256" key="2">
    <source>
        <dbReference type="ARBA" id="ARBA00022448"/>
    </source>
</evidence>
<evidence type="ECO:0000256" key="1">
    <source>
        <dbReference type="ARBA" id="ARBA00004429"/>
    </source>
</evidence>
<evidence type="ECO:0000313" key="10">
    <source>
        <dbReference type="Proteomes" id="UP000017944"/>
    </source>
</evidence>
<gene>
    <name evidence="9" type="ORF">WRSd3_00017</name>
</gene>
<name>A0A090NPF8_SHIDY</name>
<feature type="transmembrane region" description="Helical" evidence="8">
    <location>
        <begin position="389"/>
        <end position="410"/>
    </location>
</feature>
<feature type="transmembrane region" description="Helical" evidence="8">
    <location>
        <begin position="422"/>
        <end position="443"/>
    </location>
</feature>
<keyword evidence="7 8" id="KW-0472">Membrane</keyword>
<feature type="transmembrane region" description="Helical" evidence="8">
    <location>
        <begin position="226"/>
        <end position="248"/>
    </location>
</feature>
<feature type="transmembrane region" description="Helical" evidence="8">
    <location>
        <begin position="67"/>
        <end position="85"/>
    </location>
</feature>
<dbReference type="GO" id="GO:0003333">
    <property type="term" value="P:amino acid transmembrane transport"/>
    <property type="evidence" value="ECO:0007669"/>
    <property type="project" value="InterPro"/>
</dbReference>
<dbReference type="Gene3D" id="1.20.1740.10">
    <property type="entry name" value="Amino acid/polyamine transporter I"/>
    <property type="match status" value="1"/>
</dbReference>
<accession>A0A090NPF8</accession>
<keyword evidence="6 8" id="KW-1133">Transmembrane helix</keyword>
<feature type="transmembrane region" description="Helical" evidence="8">
    <location>
        <begin position="116"/>
        <end position="139"/>
    </location>
</feature>
<organism evidence="9 10">
    <name type="scientific">Shigella dysenteriae WRSd3</name>
    <dbReference type="NCBI Taxonomy" id="1401327"/>
    <lineage>
        <taxon>Bacteria</taxon>
        <taxon>Pseudomonadati</taxon>
        <taxon>Pseudomonadota</taxon>
        <taxon>Gammaproteobacteria</taxon>
        <taxon>Enterobacterales</taxon>
        <taxon>Enterobacteriaceae</taxon>
        <taxon>Shigella</taxon>
    </lineage>
</organism>
<dbReference type="AlphaFoldDB" id="A0A090NPF8"/>
<protein>
    <submittedName>
        <fullName evidence="9">Serine transporter</fullName>
    </submittedName>
</protein>
<keyword evidence="4" id="KW-0997">Cell inner membrane</keyword>
<proteinExistence type="predicted"/>
<feature type="transmembrane region" description="Helical" evidence="8">
    <location>
        <begin position="268"/>
        <end position="288"/>
    </location>
</feature>
<dbReference type="InterPro" id="IPR018227">
    <property type="entry name" value="Amino_acid_transport_2"/>
</dbReference>
<evidence type="ECO:0000256" key="7">
    <source>
        <dbReference type="ARBA" id="ARBA00023136"/>
    </source>
</evidence>
<comment type="caution">
    <text evidence="9">The sequence shown here is derived from an EMBL/GenBank/DDBJ whole genome shotgun (WGS) entry which is preliminary data.</text>
</comment>
<dbReference type="Proteomes" id="UP000017944">
    <property type="component" value="Unassembled WGS sequence"/>
</dbReference>
<dbReference type="EMBL" id="AXUT01000003">
    <property type="protein sequence ID" value="ESU82556.1"/>
    <property type="molecule type" value="Genomic_DNA"/>
</dbReference>
<evidence type="ECO:0000256" key="4">
    <source>
        <dbReference type="ARBA" id="ARBA00022519"/>
    </source>
</evidence>
<dbReference type="PATRIC" id="fig|1401327.3.peg.17"/>
<reference evidence="9 10" key="1">
    <citation type="submission" date="2013-10" db="EMBL/GenBank/DDBJ databases">
        <title>Draft genomes and the virulence plasmids of Sd1617 vaccine constructs: WRSd3 and WRSd5.</title>
        <authorList>
            <person name="Aksomboon Vongsawan A."/>
            <person name="Venkatesan M.M."/>
            <person name="Vaisvil B."/>
            <person name="Emel G."/>
            <person name="Kepatral V."/>
            <person name="Sethabutr O."/>
            <person name="Serichantalergs O."/>
            <person name="Mason C."/>
        </authorList>
    </citation>
    <scope>NUCLEOTIDE SEQUENCE [LARGE SCALE GENOMIC DNA]</scope>
    <source>
        <strain evidence="9 10">WRSd3</strain>
    </source>
</reference>
<dbReference type="PANTHER" id="PTHR35334:SF5">
    <property type="entry name" value="INNER MEMBRANE TRANSPORT PROTEIN YHJV"/>
    <property type="match status" value="1"/>
</dbReference>
<keyword evidence="5 8" id="KW-0812">Transmembrane</keyword>
<keyword evidence="2" id="KW-0813">Transport</keyword>